<dbReference type="PRINTS" id="PR00313">
    <property type="entry name" value="CABNDNGRPT"/>
</dbReference>
<dbReference type="InterPro" id="IPR001343">
    <property type="entry name" value="Hemolysn_Ca-bd"/>
</dbReference>
<dbReference type="PATRIC" id="fig|1515334.3.peg.5512"/>
<dbReference type="PANTHER" id="PTHR38340:SF1">
    <property type="entry name" value="S-LAYER PROTEIN"/>
    <property type="match status" value="1"/>
</dbReference>
<dbReference type="Gene3D" id="1.10.3130.20">
    <property type="entry name" value="Phycobilisome linker domain"/>
    <property type="match status" value="3"/>
</dbReference>
<feature type="domain" description="DUF4214" evidence="5">
    <location>
        <begin position="3173"/>
        <end position="3238"/>
    </location>
</feature>
<gene>
    <name evidence="6" type="ORF">OA50_05512</name>
</gene>
<name>A0A0B3RFE9_9RHOB</name>
<proteinExistence type="predicted"/>
<dbReference type="InterPro" id="IPR050557">
    <property type="entry name" value="RTX_toxin/Mannuronan_C5-epim"/>
</dbReference>
<evidence type="ECO:0000313" key="7">
    <source>
        <dbReference type="Proteomes" id="UP000030960"/>
    </source>
</evidence>
<dbReference type="Pfam" id="PF13946">
    <property type="entry name" value="DUF4214"/>
    <property type="match status" value="4"/>
</dbReference>
<dbReference type="PANTHER" id="PTHR38340">
    <property type="entry name" value="S-LAYER PROTEIN"/>
    <property type="match status" value="1"/>
</dbReference>
<dbReference type="SUPFAM" id="SSF69318">
    <property type="entry name" value="Integrin alpha N-terminal domain"/>
    <property type="match status" value="2"/>
</dbReference>
<feature type="region of interest" description="Disordered" evidence="3">
    <location>
        <begin position="1903"/>
        <end position="1932"/>
    </location>
</feature>
<protein>
    <submittedName>
        <fullName evidence="6">Putative Calcium binding hemolysin protein</fullName>
    </submittedName>
</protein>
<feature type="domain" description="DUF4214" evidence="5">
    <location>
        <begin position="3302"/>
        <end position="3366"/>
    </location>
</feature>
<reference evidence="6 7" key="1">
    <citation type="submission" date="2014-10" db="EMBL/GenBank/DDBJ databases">
        <title>Genome sequence of Ponticoccus sp. strain UMTAT08 isolated from clonal culture of toxic dinoflagellate Alexandrium tamiyavanichii.</title>
        <authorList>
            <person name="Gan H.Y."/>
            <person name="Muhd D.-D."/>
            <person name="Mohd Noor M.E."/>
            <person name="Yeong Y.S."/>
            <person name="Usup G."/>
        </authorList>
    </citation>
    <scope>NUCLEOTIDE SEQUENCE [LARGE SCALE GENOMIC DNA]</scope>
    <source>
        <strain evidence="6 7">UMTAT08</strain>
    </source>
</reference>
<comment type="subcellular location">
    <subcellularLocation>
        <location evidence="1">Secreted</location>
    </subcellularLocation>
</comment>
<keyword evidence="7" id="KW-1185">Reference proteome</keyword>
<evidence type="ECO:0000256" key="1">
    <source>
        <dbReference type="ARBA" id="ARBA00004613"/>
    </source>
</evidence>
<dbReference type="Gene3D" id="2.150.10.10">
    <property type="entry name" value="Serralysin-like metalloprotease, C-terminal"/>
    <property type="match status" value="16"/>
</dbReference>
<dbReference type="GO" id="GO:0005509">
    <property type="term" value="F:calcium ion binding"/>
    <property type="evidence" value="ECO:0007669"/>
    <property type="project" value="InterPro"/>
</dbReference>
<feature type="domain" description="DUF4214" evidence="5">
    <location>
        <begin position="1651"/>
        <end position="1700"/>
    </location>
</feature>
<dbReference type="GO" id="GO:0005576">
    <property type="term" value="C:extracellular region"/>
    <property type="evidence" value="ECO:0007669"/>
    <property type="project" value="UniProtKB-SubCell"/>
</dbReference>
<dbReference type="PROSITE" id="PS00330">
    <property type="entry name" value="HEMOLYSIN_CALCIUM"/>
    <property type="match status" value="19"/>
</dbReference>
<feature type="region of interest" description="Disordered" evidence="3">
    <location>
        <begin position="3718"/>
        <end position="3740"/>
    </location>
</feature>
<evidence type="ECO:0000256" key="3">
    <source>
        <dbReference type="SAM" id="MobiDB-lite"/>
    </source>
</evidence>
<feature type="region of interest" description="Disordered" evidence="3">
    <location>
        <begin position="3617"/>
        <end position="3643"/>
    </location>
</feature>
<dbReference type="Pfam" id="PF06594">
    <property type="entry name" value="HCBP_related"/>
    <property type="match status" value="1"/>
</dbReference>
<sequence>MPEDPDYTGVQPILLDLNGNGIEITEFSQSTTFLDSNGDGLKNRTSWAAPGDGVLFFDADGDGAISEALEFIFTEWDPTAPTDIAALKAVFDTDDDGDIDANDPATWDVNGDGVVNASDKPFDYFKVLVTNEDGSQEAKSLAQLGIKSLNLNEDATNIELPDGSVITGKASFSYSGGGTGTLGDVTLVADGQSYRVTRSDTVANGERTVVQTGYDGSGAVAFVYTAVSALDGTEVTNFYDDNGDGVVDRVQTIEIATTVGVETERKVTNYIGSDDATGVLVNKTTTTRSVDGSSVTIQRDTEGGGWIDQEETRVLQANGAWHITIKDLAEDGSTIRKTFETLTASGQQRTDRVDLDGDGDWDVTTTQTHSATQDPRTETFVVTNTDGSIRKSHTEVTSLDGTDRTVSRDIDGDGVADVEEVTDLTILADGSTQTIYEVLNGDGSLRHASTITQSDDALITTTVSDLDGDGDTDLTTHDATVLNADGSRMQTVTKTNTDGSVRSKVRVELDADQVGMTRKVDLAQDGVFDATDLIDEVVEDAVTLERVASHWDRNPDGSIRATSVETTSEDGLSKTTELDSDGDGDLDLIVTDVTTLNANGTTTRIVTHTSHNDDLLGADTIVSSADGLDVTTSSDLDGDGLADQVRSVTFSNNPDGSRLEAEQLFAGDGTTLLYSHTVLESADRLNALTTIDADGDGNTDETRQKVIASDGSSVTTVTRFAPDGTTIDVTRIETSANGLVSTTSVDLDGDSFDDRIQLSSTVLQDDGSTILTKEIQNRDGSTRSLTVLETSDDGLETALDLDADGDGVFERSTETQTDLLSDGSTSTLATTKAADGTVLGKIRTDVSDDGLEREVSRDSDGDGVFDLVETSTTILRHDGGTVDRFEVTDREGDLRRFTQVIASDNGRSVVTESDLDGDGDWDLRTDYAIAMDGTVTETTEALNANGSLQSRTRLETSDTGLVQTSRLDRDGDLAYETVVRTQTVLGADGSQVTTTNYKGTNGTIYRRDTLDVSGDGREVVETYDLDFDSDADLTVTTTTDLAQDGTETVTVEERAANTDLLAGSTSVTSADGRTSTLSRDADGDGFDDSVTVISEADDGTITKAATYFQGESLLGTRTATISADGFTTTLDVDTNGDGLADYAMRDITSLAASGVTRRDVTHLDARFEVIASATYLTSTNGMAVSGRIDLDGDSVSDFLTRDETIFAEDGATLRVQTTRDASSALLTEITNYTSGDGLYTTVSTDSDGDGIANRIFSRQDGASGGYVETLQRYAAGYVLTFESIKIVSDDGLETSLAIDLDGDGVLDREVESSLDANQALTTQYRDIGAGGSVDAEITRVEDANGMFRQTVLDLDADGIGDIERSMDTSFEADGARKLVIQEMIGAQLTYESTEITAADGLSSVRSIDMDGDGDIDGSETSTTTLHDDGRRTILREVTYANGDQRSRSVTEISADGRTVQRTLDYDGNGLPDKTIETQVFADGKEITTTRTFDEFGAETSRFVETLDADGLVMIEHRGDLVQTTRYVPDGSGSYSWDNGGDVANAQINISTHHEVDPFGVEHWTLVISSPGTPEPWLTYTHGYISELLDLAAPDPEVETYSTSLDQKTKAAIIAEAERLYDTILDRDLDAYELETLVYYIADGQLDAEQLASDLMASGEFTARYGEELTDAEFITQVFLNSYGRAPSLDELDTYLQALSNFDTNEEEEEPSLPTEDLEDPITIAGMSRQDLVHHIADSSEHIVVGNSHRITNNFDVVMNPAEFERVLDRTYVEALVTNLVDVIYDRAPSTQELAELTDRLMNGPADPEGTPETLEDLALELLALDGDVHGVETAGLGGLTNAQLVTQAYWNGLGRAPTAAEQALWEGHLDSGRISKAQFAVSLAQSADHLATGNAHIAPASATVTQQSGGEGAQSLAGTTGQDSLDGGAGDDTLVGNNGADLLIGGGGSDVLNGGNGSDLYRWAPGDGNDTISDGGQSLLEADRLELAQVLPGQVTLTRPSGTKDLVISIDTGQGIETITVTNRFQDATHGKGIEEILFSNGTVWSLDDILAATSSEPSAQGGNVGGTDYDDNLVGDSGAQKLTGDLGDDTLTGGLGDDTLDGGEGSDIYRWAKGDGNDTISEDTTKLIPDPEYPLGPEIEVDIADASDWLELADVGPEDVAMRQVGDDLKIYISPPGESTETITVKNFFAGSTQGATNSLSGILFPDGTTWSQAQIFELASVYGNANANTLTSGGRDDLLEGLAGADTLQSGAGDDTLIGGEDSDLLQGGNGHDSYVWSRGDGDDTISDSGTSLVEIDTLLLEDVSRGDVTLTRIPGSDDLTVTIAGPDGGTLLVKNRFEHTDEFRGIEVIEFGDGARLELDDILALTETRGDATSEALNGTGYSDNLLGLGGNDTINAGSGDDIVEGGTGNDSLLGGNGNDAYVWSPGDGSDTINDSGPAGETDALHLNGVGLDELTLSRSGDDILVTISGSGEVITIKDRLASASTGKGVERIFLEDGTVLDVLDDDAAQEISIGTNAADTLSGTGVDDFIDGLDGTDVLNGNGGDDTIDGGLHQDTLDGGSGSDTYLWAFWDGNDQIVDTGSDTTEIDRLVLTDVMPGDVELIREAASNDLKILVTQFGLTSTITVTDRFAQANLGLGIEEIAFQDGSVWNLDQILANTSLTGTAGADTLSGTELRDVIDGGAGDDSLLGGAENDTLIGGAGSDTLVGQAGSDTYRWLDGDGADLVHDGGSASDADILALGDVAPGEVSLIRDPNSNNLTVRIVTSSGLTDIEIWDQFRNPTDGRGIEAITFDNGQTWTLEQIQDRARLFGTSNDDVIDGTAYRDYILGLEGADTLDGGDGNDTLDGGAGADSLVGRDGSDTYVWRRGDGNDTITDSGLPVADADVLWLEEIALGELALQLGTDPDDMEVVVDGGSFAETILIRNQYDGSETRGIEALIYGDGTIWTRENFTGVSRTGAENAEHLDGTEGNDTLNGLLGADSLYGLGGADILVGGAGDDLVDGGDGADLLGGGAGQDWLLGRAGNDTLFGADGADTLDGGEGNDSLYGDAGADALDGGAADDTLFGGDGADTVEGGGGADVVDGGAGDDRLLGQTGNDTLYGQGGSDTLLGHGGNDLLYSEVWNYKTDPVAIEFVQYYGAAMARDPDQAGHLNWVNQVVNGSLSMKAAAEQFLASPEFQAQGTMTDEEFVTHLYVNGLGRQPDPTGLSTWTTHLANGTKTRAEVVVGIALSAEADGYWADAALFFTDAGYQAAYTDDLFRLYTALVSGDPSTIDLDTYLGETLDLAQGKSFGELVAEYVASSAFQSSYGALGNQAFVEAMYSEILGRSGTSQEILDGTTALDNGQTRAEFVEAMVQSDEFVAATGTDVYNWVRSNSFDDILDSGSGDDTVFGGILMDRYVIRAGDSGTDTIVGLEDWDQLVFADFGFTTAAQVRALLTQQGENVVFASGGVTIVFLRKQLSDFNDDSMFVFTVSPAFDPDWRDNGQGYFKVDGSAGNDSLYGHVEQDILFGLGGNDELNGSEGNDILFGGDGVDTLYGDEGHDILIGGAGSDQLRGGTGIDVAQYTDAPSGLTIDLANTALNTGYAAGDSYFGIEEIRGSAYSDSLSGDMTDDTLHGDAGADTLDGRDGNDSLTGGAGNDVLTGGAGADTLDGGDGLDFALYYAADSAFVADLQISANNTGSAAGDVYISVENLTGGNGDDTLRGDTGSNLIQGRGGHDQIHGRSGNDSLDGGTGDDVLWGGAGADTLNGGDGTDRAQYYTTDSGLVADLATPGNNSGAAAGDIYIDIENLHGGGGDDTLYGDDAENVLWGGLGHDEIQGRAGDDLLSGMDGNDSLIGGQGADTLNGGDGVDRAQYNTATTAVRADLASPGVNTGEAAGDSYISIENLHGGNFSDILSGDGSANTIWGGGGDDTISGRGGDDILIGHSGADTFRFTSGWDHDQINDFEDDVDEILLFNMGYATVQDALADASQQGSDVVFDFGNGDTLTILNVTLADLQDDILLQ</sequence>
<feature type="region of interest" description="Disordered" evidence="3">
    <location>
        <begin position="2056"/>
        <end position="2107"/>
    </location>
</feature>
<dbReference type="SUPFAM" id="SSF51120">
    <property type="entry name" value="beta-Roll"/>
    <property type="match status" value="14"/>
</dbReference>
<evidence type="ECO:0000256" key="2">
    <source>
        <dbReference type="ARBA" id="ARBA00022525"/>
    </source>
</evidence>
<comment type="caution">
    <text evidence="6">The sequence shown here is derived from an EMBL/GenBank/DDBJ whole genome shotgun (WGS) entry which is preliminary data.</text>
</comment>
<evidence type="ECO:0000313" key="6">
    <source>
        <dbReference type="EMBL" id="KHQ49935.1"/>
    </source>
</evidence>
<evidence type="ECO:0000259" key="4">
    <source>
        <dbReference type="Pfam" id="PF06594"/>
    </source>
</evidence>
<evidence type="ECO:0000259" key="5">
    <source>
        <dbReference type="Pfam" id="PF13946"/>
    </source>
</evidence>
<dbReference type="Pfam" id="PF00353">
    <property type="entry name" value="HemolysinCabind"/>
    <property type="match status" value="20"/>
</dbReference>
<dbReference type="InterPro" id="IPR028994">
    <property type="entry name" value="Integrin_alpha_N"/>
</dbReference>
<organism evidence="6 7">
    <name type="scientific">Mameliella alba</name>
    <dbReference type="NCBI Taxonomy" id="561184"/>
    <lineage>
        <taxon>Bacteria</taxon>
        <taxon>Pseudomonadati</taxon>
        <taxon>Pseudomonadota</taxon>
        <taxon>Alphaproteobacteria</taxon>
        <taxon>Rhodobacterales</taxon>
        <taxon>Roseobacteraceae</taxon>
        <taxon>Mameliella</taxon>
    </lineage>
</organism>
<dbReference type="InterPro" id="IPR018511">
    <property type="entry name" value="Hemolysin-typ_Ca-bd_CS"/>
</dbReference>
<feature type="compositionally biased region" description="Polar residues" evidence="3">
    <location>
        <begin position="560"/>
        <end position="575"/>
    </location>
</feature>
<dbReference type="EMBL" id="JSUQ01000035">
    <property type="protein sequence ID" value="KHQ49935.1"/>
    <property type="molecule type" value="Genomic_DNA"/>
</dbReference>
<feature type="compositionally biased region" description="Low complexity" evidence="3">
    <location>
        <begin position="2083"/>
        <end position="2093"/>
    </location>
</feature>
<dbReference type="InterPro" id="IPR010566">
    <property type="entry name" value="Haemolys_ca-bd"/>
</dbReference>
<dbReference type="InterPro" id="IPR038255">
    <property type="entry name" value="PBS_linker_sf"/>
</dbReference>
<feature type="region of interest" description="Disordered" evidence="3">
    <location>
        <begin position="552"/>
        <end position="579"/>
    </location>
</feature>
<accession>A0A0B3RFE9</accession>
<dbReference type="Proteomes" id="UP000030960">
    <property type="component" value="Unassembled WGS sequence"/>
</dbReference>
<dbReference type="InterPro" id="IPR025282">
    <property type="entry name" value="DUF4214"/>
</dbReference>
<keyword evidence="2" id="KW-0964">Secreted</keyword>
<dbReference type="InterPro" id="IPR011049">
    <property type="entry name" value="Serralysin-like_metalloprot_C"/>
</dbReference>
<feature type="domain" description="DUF4214" evidence="5">
    <location>
        <begin position="1839"/>
        <end position="1888"/>
    </location>
</feature>
<feature type="domain" description="Haemolysin-type calcium binding-related" evidence="4">
    <location>
        <begin position="2005"/>
        <end position="2049"/>
    </location>
</feature>